<comment type="caution">
    <text evidence="5">The sequence shown here is derived from an EMBL/GenBank/DDBJ whole genome shotgun (WGS) entry which is preliminary data.</text>
</comment>
<keyword evidence="3" id="KW-0472">Membrane</keyword>
<dbReference type="InterPro" id="IPR050623">
    <property type="entry name" value="Glucan_succinyl_AcylTrfase"/>
</dbReference>
<keyword evidence="5" id="KW-0808">Transferase</keyword>
<feature type="transmembrane region" description="Helical" evidence="3">
    <location>
        <begin position="300"/>
        <end position="316"/>
    </location>
</feature>
<evidence type="ECO:0000313" key="6">
    <source>
        <dbReference type="Proteomes" id="UP000295132"/>
    </source>
</evidence>
<feature type="transmembrane region" description="Helical" evidence="3">
    <location>
        <begin position="226"/>
        <end position="246"/>
    </location>
</feature>
<feature type="domain" description="Acyltransferase 3" evidence="4">
    <location>
        <begin position="6"/>
        <end position="339"/>
    </location>
</feature>
<feature type="transmembrane region" description="Helical" evidence="3">
    <location>
        <begin position="322"/>
        <end position="344"/>
    </location>
</feature>
<keyword evidence="3" id="KW-1133">Transmembrane helix</keyword>
<proteinExistence type="inferred from homology"/>
<evidence type="ECO:0000259" key="4">
    <source>
        <dbReference type="Pfam" id="PF01757"/>
    </source>
</evidence>
<reference evidence="5 6" key="1">
    <citation type="submission" date="2019-03" db="EMBL/GenBank/DDBJ databases">
        <title>Bacillus niacini sp. nov. a Nicotinate-Metabolizing Mesophile Isolated from Soil.</title>
        <authorList>
            <person name="Zhang G."/>
        </authorList>
    </citation>
    <scope>NUCLEOTIDE SEQUENCE [LARGE SCALE GENOMIC DNA]</scope>
    <source>
        <strain evidence="5 6">WN066</strain>
    </source>
</reference>
<comment type="subcellular location">
    <subcellularLocation>
        <location evidence="1">Membrane</location>
    </subcellularLocation>
</comment>
<sequence length="374" mass="43555">MMKRQYDLDWIRVFATLAVFLYHCSMFFNPFPWHVKNNQIDSGSILVFSLFVGAWIMPIFFAVSGISVTYALKNRPITAFFKERLIRLGVPLVFGVFILTPHQIFLERIANRQFNGSFLDFLPHYFDGIYLDFGGTGNFAFFGLHLWYLLVLLVFSFLTIPIFKKIPISGRFSLVHLWLLPFILFASGLIKTQGLGGWDLVFYLIVFIYGYYYFSSEAFKDNLQATIKIHMTLALISSAVYIVWFMKAYPQPGSVEEIIFFAVRTINCWSLLLCIFFLADKYLSFTNRFLKYASEASMPFYVLHQPVIVLLGFFIRDLSWPIPVKLIFLISISFILIMIGYHFVVRRLSLLRFLFGMKAARRKNKAQATYSLQK</sequence>
<evidence type="ECO:0000256" key="1">
    <source>
        <dbReference type="ARBA" id="ARBA00004370"/>
    </source>
</evidence>
<feature type="transmembrane region" description="Helical" evidence="3">
    <location>
        <begin position="12"/>
        <end position="33"/>
    </location>
</feature>
<feature type="transmembrane region" description="Helical" evidence="3">
    <location>
        <begin position="172"/>
        <end position="190"/>
    </location>
</feature>
<name>A0A4R5VXE9_9BACI</name>
<dbReference type="GO" id="GO:0016747">
    <property type="term" value="F:acyltransferase activity, transferring groups other than amino-acyl groups"/>
    <property type="evidence" value="ECO:0007669"/>
    <property type="project" value="InterPro"/>
</dbReference>
<comment type="similarity">
    <text evidence="2">Belongs to the acyltransferase 3 family.</text>
</comment>
<feature type="transmembrane region" description="Helical" evidence="3">
    <location>
        <begin position="45"/>
        <end position="72"/>
    </location>
</feature>
<dbReference type="Proteomes" id="UP000295132">
    <property type="component" value="Unassembled WGS sequence"/>
</dbReference>
<dbReference type="InterPro" id="IPR002656">
    <property type="entry name" value="Acyl_transf_3_dom"/>
</dbReference>
<feature type="transmembrane region" description="Helical" evidence="3">
    <location>
        <begin position="196"/>
        <end position="214"/>
    </location>
</feature>
<feature type="transmembrane region" description="Helical" evidence="3">
    <location>
        <begin position="258"/>
        <end position="279"/>
    </location>
</feature>
<keyword evidence="5" id="KW-0012">Acyltransferase</keyword>
<dbReference type="Pfam" id="PF01757">
    <property type="entry name" value="Acyl_transf_3"/>
    <property type="match status" value="1"/>
</dbReference>
<organism evidence="5 6">
    <name type="scientific">Bacillus salipaludis</name>
    <dbReference type="NCBI Taxonomy" id="2547811"/>
    <lineage>
        <taxon>Bacteria</taxon>
        <taxon>Bacillati</taxon>
        <taxon>Bacillota</taxon>
        <taxon>Bacilli</taxon>
        <taxon>Bacillales</taxon>
        <taxon>Bacillaceae</taxon>
        <taxon>Bacillus</taxon>
    </lineage>
</organism>
<feature type="transmembrane region" description="Helical" evidence="3">
    <location>
        <begin position="84"/>
        <end position="105"/>
    </location>
</feature>
<accession>A0A4R5VXE9</accession>
<dbReference type="AlphaFoldDB" id="A0A4R5VXE9"/>
<gene>
    <name evidence="5" type="ORF">E2K98_04075</name>
</gene>
<evidence type="ECO:0000313" key="5">
    <source>
        <dbReference type="EMBL" id="TDK64054.1"/>
    </source>
</evidence>
<protein>
    <submittedName>
        <fullName evidence="5">Acyltransferase</fullName>
    </submittedName>
</protein>
<evidence type="ECO:0000256" key="2">
    <source>
        <dbReference type="ARBA" id="ARBA00007400"/>
    </source>
</evidence>
<dbReference type="PANTHER" id="PTHR36927">
    <property type="entry name" value="BLR4337 PROTEIN"/>
    <property type="match status" value="1"/>
</dbReference>
<evidence type="ECO:0000256" key="3">
    <source>
        <dbReference type="SAM" id="Phobius"/>
    </source>
</evidence>
<keyword evidence="3" id="KW-0812">Transmembrane</keyword>
<dbReference type="EMBL" id="SMYO01000002">
    <property type="protein sequence ID" value="TDK64054.1"/>
    <property type="molecule type" value="Genomic_DNA"/>
</dbReference>
<dbReference type="PANTHER" id="PTHR36927:SF3">
    <property type="entry name" value="GLUCANS BIOSYNTHESIS PROTEIN C"/>
    <property type="match status" value="1"/>
</dbReference>
<feature type="transmembrane region" description="Helical" evidence="3">
    <location>
        <begin position="139"/>
        <end position="160"/>
    </location>
</feature>